<evidence type="ECO:0000313" key="8">
    <source>
        <dbReference type="Proteomes" id="UP001320420"/>
    </source>
</evidence>
<keyword evidence="5 6" id="KW-0472">Membrane</keyword>
<keyword evidence="8" id="KW-1185">Reference proteome</keyword>
<dbReference type="SUPFAM" id="SSF103473">
    <property type="entry name" value="MFS general substrate transporter"/>
    <property type="match status" value="1"/>
</dbReference>
<dbReference type="InterPro" id="IPR036259">
    <property type="entry name" value="MFS_trans_sf"/>
</dbReference>
<keyword evidence="4 6" id="KW-1133">Transmembrane helix</keyword>
<evidence type="ECO:0000256" key="3">
    <source>
        <dbReference type="ARBA" id="ARBA00022692"/>
    </source>
</evidence>
<dbReference type="PANTHER" id="PTHR43791">
    <property type="entry name" value="PERMEASE-RELATED"/>
    <property type="match status" value="1"/>
</dbReference>
<feature type="transmembrane region" description="Helical" evidence="6">
    <location>
        <begin position="103"/>
        <end position="130"/>
    </location>
</feature>
<evidence type="ECO:0000256" key="2">
    <source>
        <dbReference type="ARBA" id="ARBA00022448"/>
    </source>
</evidence>
<dbReference type="SUPFAM" id="SSF56112">
    <property type="entry name" value="Protein kinase-like (PK-like)"/>
    <property type="match status" value="1"/>
</dbReference>
<dbReference type="EMBL" id="JAKJXP020000013">
    <property type="protein sequence ID" value="KAK7755333.1"/>
    <property type="molecule type" value="Genomic_DNA"/>
</dbReference>
<evidence type="ECO:0000256" key="1">
    <source>
        <dbReference type="ARBA" id="ARBA00004141"/>
    </source>
</evidence>
<dbReference type="GO" id="GO:0022857">
    <property type="term" value="F:transmembrane transporter activity"/>
    <property type="evidence" value="ECO:0007669"/>
    <property type="project" value="TreeGrafter"/>
</dbReference>
<name>A0AAN9V881_9PEZI</name>
<gene>
    <name evidence="7" type="ORF">SLS62_002559</name>
</gene>
<dbReference type="AlphaFoldDB" id="A0AAN9V881"/>
<feature type="transmembrane region" description="Helical" evidence="6">
    <location>
        <begin position="63"/>
        <end position="83"/>
    </location>
</feature>
<comment type="subcellular location">
    <subcellularLocation>
        <location evidence="1">Membrane</location>
        <topology evidence="1">Multi-pass membrane protein</topology>
    </subcellularLocation>
</comment>
<keyword evidence="2" id="KW-0813">Transport</keyword>
<keyword evidence="3 6" id="KW-0812">Transmembrane</keyword>
<dbReference type="Proteomes" id="UP001320420">
    <property type="component" value="Unassembled WGS sequence"/>
</dbReference>
<evidence type="ECO:0000313" key="7">
    <source>
        <dbReference type="EMBL" id="KAK7755333.1"/>
    </source>
</evidence>
<dbReference type="InterPro" id="IPR011009">
    <property type="entry name" value="Kinase-like_dom_sf"/>
</dbReference>
<accession>A0AAN9V881</accession>
<evidence type="ECO:0008006" key="9">
    <source>
        <dbReference type="Google" id="ProtNLM"/>
    </source>
</evidence>
<comment type="caution">
    <text evidence="7">The sequence shown here is derived from an EMBL/GenBank/DDBJ whole genome shotgun (WGS) entry which is preliminary data.</text>
</comment>
<protein>
    <recommendedName>
        <fullName evidence="9">Protein kinase domain-containing protein</fullName>
    </recommendedName>
</protein>
<reference evidence="7 8" key="1">
    <citation type="submission" date="2024-02" db="EMBL/GenBank/DDBJ databases">
        <title>De novo assembly and annotation of 12 fungi associated with fruit tree decline syndrome in Ontario, Canada.</title>
        <authorList>
            <person name="Sulman M."/>
            <person name="Ellouze W."/>
            <person name="Ilyukhin E."/>
        </authorList>
    </citation>
    <scope>NUCLEOTIDE SEQUENCE [LARGE SCALE GENOMIC DNA]</scope>
    <source>
        <strain evidence="7 8">M11/M66-122</strain>
    </source>
</reference>
<evidence type="ECO:0000256" key="4">
    <source>
        <dbReference type="ARBA" id="ARBA00022989"/>
    </source>
</evidence>
<organism evidence="7 8">
    <name type="scientific">Diatrype stigma</name>
    <dbReference type="NCBI Taxonomy" id="117547"/>
    <lineage>
        <taxon>Eukaryota</taxon>
        <taxon>Fungi</taxon>
        <taxon>Dikarya</taxon>
        <taxon>Ascomycota</taxon>
        <taxon>Pezizomycotina</taxon>
        <taxon>Sordariomycetes</taxon>
        <taxon>Xylariomycetidae</taxon>
        <taxon>Xylariales</taxon>
        <taxon>Diatrypaceae</taxon>
        <taxon>Diatrype</taxon>
    </lineage>
</organism>
<dbReference type="PANTHER" id="PTHR43791:SF65">
    <property type="entry name" value="MAJOR FACILITATOR SUPERFAMILY (MFS) PROFILE DOMAIN-CONTAINING PROTEIN-RELATED"/>
    <property type="match status" value="1"/>
</dbReference>
<dbReference type="GO" id="GO:0016020">
    <property type="term" value="C:membrane"/>
    <property type="evidence" value="ECO:0007669"/>
    <property type="project" value="UniProtKB-SubCell"/>
</dbReference>
<evidence type="ECO:0000256" key="5">
    <source>
        <dbReference type="ARBA" id="ARBA00023136"/>
    </source>
</evidence>
<sequence>MPQSPAKTKSWWNPKGYFTDKEAKIIVNSVIRDDPQKGGMYNRQGLSVKQIWHCAKDYDMWPLYALGLLFGIPKYPVSQYLTLSFRSLGFNVIQTNLLSIPNIVGSSITMLLITAFSELLVQYPATYFYYRWRNNSKAKKWDVMTPEEQENYRQTTTDEGNKRRYVNRIQRYFNNAQREFVFIHPAHLGQDSVFVLLAERVPNPRMREERRFLVKRTFREQAGSDDDEQLRKEVEITNSMHGQPHIAQAIYFDLRLTPDPLYGLSRPSLVIEYVENGTLDRMRNQMIANHVAMPNRVALGFFFCLVIGGFHPLEGEHVHVPILKLIDFGRSYIHPDPDNINAGVKQNIYDIGRIMRMMMDRDDEPDPWAAPVTMNINGNMQTFMSGAATLNRRGSTLDYNLKELVMRCQAVDPKMRPELHELLGELEKNAALKGSEKWYHDHRYWNWRAERQRDMASFLSLTIFWGWGFGIDFDDLQFPST</sequence>
<proteinExistence type="predicted"/>
<evidence type="ECO:0000256" key="6">
    <source>
        <dbReference type="SAM" id="Phobius"/>
    </source>
</evidence>